<accession>A0ABT8D7D8</accession>
<dbReference type="Gene3D" id="3.10.310.50">
    <property type="match status" value="1"/>
</dbReference>
<gene>
    <name evidence="3" type="ORF">QWZ10_03835</name>
</gene>
<dbReference type="InterPro" id="IPR007621">
    <property type="entry name" value="TPM_dom"/>
</dbReference>
<keyword evidence="4" id="KW-1185">Reference proteome</keyword>
<dbReference type="Proteomes" id="UP001243846">
    <property type="component" value="Unassembled WGS sequence"/>
</dbReference>
<proteinExistence type="predicted"/>
<name>A0ABT8D7D8_9RHOB</name>
<evidence type="ECO:0000313" key="3">
    <source>
        <dbReference type="EMBL" id="MDN3711174.1"/>
    </source>
</evidence>
<evidence type="ECO:0000259" key="2">
    <source>
        <dbReference type="Pfam" id="PF04536"/>
    </source>
</evidence>
<feature type="compositionally biased region" description="Basic and acidic residues" evidence="1">
    <location>
        <begin position="112"/>
        <end position="124"/>
    </location>
</feature>
<evidence type="ECO:0000256" key="1">
    <source>
        <dbReference type="SAM" id="MobiDB-lite"/>
    </source>
</evidence>
<organism evidence="3 4">
    <name type="scientific">Paracoccus cavernae</name>
    <dbReference type="NCBI Taxonomy" id="1571207"/>
    <lineage>
        <taxon>Bacteria</taxon>
        <taxon>Pseudomonadati</taxon>
        <taxon>Pseudomonadota</taxon>
        <taxon>Alphaproteobacteria</taxon>
        <taxon>Rhodobacterales</taxon>
        <taxon>Paracoccaceae</taxon>
        <taxon>Paracoccus</taxon>
    </lineage>
</organism>
<comment type="caution">
    <text evidence="3">The sequence shown here is derived from an EMBL/GenBank/DDBJ whole genome shotgun (WGS) entry which is preliminary data.</text>
</comment>
<feature type="region of interest" description="Disordered" evidence="1">
    <location>
        <begin position="102"/>
        <end position="157"/>
    </location>
</feature>
<reference evidence="4" key="1">
    <citation type="journal article" date="2019" name="Int. J. Syst. Evol. Microbiol.">
        <title>The Global Catalogue of Microorganisms (GCM) 10K type strain sequencing project: providing services to taxonomists for standard genome sequencing and annotation.</title>
        <authorList>
            <consortium name="The Broad Institute Genomics Platform"/>
            <consortium name="The Broad Institute Genome Sequencing Center for Infectious Disease"/>
            <person name="Wu L."/>
            <person name="Ma J."/>
        </authorList>
    </citation>
    <scope>NUCLEOTIDE SEQUENCE [LARGE SCALE GENOMIC DNA]</scope>
    <source>
        <strain evidence="4">CECT 8482</strain>
    </source>
</reference>
<protein>
    <submittedName>
        <fullName evidence="3">TPM domain-containing protein</fullName>
    </submittedName>
</protein>
<feature type="domain" description="TPM" evidence="2">
    <location>
        <begin position="15"/>
        <end position="98"/>
    </location>
</feature>
<dbReference type="Pfam" id="PF04536">
    <property type="entry name" value="TPM_phosphatase"/>
    <property type="match status" value="1"/>
</dbReference>
<sequence length="295" mass="31674">MPDPHAVPVKFERFVYDPMGLVNEKEIASLARDAFAYAQKPGVEIVTIVTDSLHGLSPEAYAQIMLRQLQVGQQDLGNGALIVIAPNEGRSAVALGQGDLGDHGRAFGGQPDQRRRGDCHDAQPRRRFCRGAQTGQRSQGSHRRHGPDRGGPCRHAQPRYRQCRMVHPLRLASGGAGRARGRLVGAGEIGVGYDPAKDPVGRRILSLRAEVSGALDPEAAARIDPEQLRLYGSAIAVRDTAGEAYTLFVPPVATSVAQGPLVAGRSYQIVARVVENGGEKPMLALMSYDDLTPLP</sequence>
<evidence type="ECO:0000313" key="4">
    <source>
        <dbReference type="Proteomes" id="UP001243846"/>
    </source>
</evidence>
<dbReference type="EMBL" id="JAUFRC010000001">
    <property type="protein sequence ID" value="MDN3711174.1"/>
    <property type="molecule type" value="Genomic_DNA"/>
</dbReference>